<dbReference type="Gene3D" id="3.40.50.1820">
    <property type="entry name" value="alpha/beta hydrolase"/>
    <property type="match status" value="1"/>
</dbReference>
<dbReference type="SMART" id="SM00822">
    <property type="entry name" value="PKS_KR"/>
    <property type="match status" value="1"/>
</dbReference>
<dbReference type="PANTHER" id="PTHR43775">
    <property type="entry name" value="FATTY ACID SYNTHASE"/>
    <property type="match status" value="1"/>
</dbReference>
<dbReference type="CDD" id="cd08953">
    <property type="entry name" value="KR_2_SDR_x"/>
    <property type="match status" value="1"/>
</dbReference>
<evidence type="ECO:0000256" key="2">
    <source>
        <dbReference type="ARBA" id="ARBA00022553"/>
    </source>
</evidence>
<dbReference type="Gene3D" id="1.10.1200.10">
    <property type="entry name" value="ACP-like"/>
    <property type="match status" value="1"/>
</dbReference>
<evidence type="ECO:0000313" key="5">
    <source>
        <dbReference type="Proteomes" id="UP000238916"/>
    </source>
</evidence>
<dbReference type="GO" id="GO:0071770">
    <property type="term" value="P:DIM/DIP cell wall layer assembly"/>
    <property type="evidence" value="ECO:0007669"/>
    <property type="project" value="TreeGrafter"/>
</dbReference>
<evidence type="ECO:0000259" key="3">
    <source>
        <dbReference type="PROSITE" id="PS50075"/>
    </source>
</evidence>
<dbReference type="GO" id="GO:0106435">
    <property type="term" value="F:carboxylesterase activity"/>
    <property type="evidence" value="ECO:0007669"/>
    <property type="project" value="UniProtKB-EC"/>
</dbReference>
<evidence type="ECO:0000313" key="4">
    <source>
        <dbReference type="EMBL" id="SPF38918.1"/>
    </source>
</evidence>
<dbReference type="PROSITE" id="PS50075">
    <property type="entry name" value="CARRIER"/>
    <property type="match status" value="1"/>
</dbReference>
<dbReference type="SUPFAM" id="SSF53474">
    <property type="entry name" value="alpha/beta-Hydrolases"/>
    <property type="match status" value="1"/>
</dbReference>
<dbReference type="InterPro" id="IPR020806">
    <property type="entry name" value="PKS_PP-bd"/>
</dbReference>
<dbReference type="InterPro" id="IPR009081">
    <property type="entry name" value="PP-bd_ACP"/>
</dbReference>
<dbReference type="InterPro" id="IPR057326">
    <property type="entry name" value="KR_dom"/>
</dbReference>
<dbReference type="GO" id="GO:0031177">
    <property type="term" value="F:phosphopantetheine binding"/>
    <property type="evidence" value="ECO:0007669"/>
    <property type="project" value="InterPro"/>
</dbReference>
<dbReference type="Pfam" id="PF08659">
    <property type="entry name" value="KR"/>
    <property type="match status" value="1"/>
</dbReference>
<evidence type="ECO:0000256" key="1">
    <source>
        <dbReference type="ARBA" id="ARBA00022450"/>
    </source>
</evidence>
<dbReference type="AlphaFoldDB" id="A0A2U3KGY9"/>
<dbReference type="PRINTS" id="PR00111">
    <property type="entry name" value="ABHYDROLASE"/>
</dbReference>
<keyword evidence="2" id="KW-0597">Phosphoprotein</keyword>
<reference evidence="5" key="1">
    <citation type="submission" date="2018-02" db="EMBL/GenBank/DDBJ databases">
        <authorList>
            <person name="Hausmann B."/>
        </authorList>
    </citation>
    <scope>NUCLEOTIDE SEQUENCE [LARGE SCALE GENOMIC DNA]</scope>
    <source>
        <strain evidence="5">Peat soil MAG SbF1</strain>
    </source>
</reference>
<dbReference type="GO" id="GO:0005886">
    <property type="term" value="C:plasma membrane"/>
    <property type="evidence" value="ECO:0007669"/>
    <property type="project" value="TreeGrafter"/>
</dbReference>
<protein>
    <submittedName>
        <fullName evidence="4">Putative Carboxylesterase</fullName>
        <ecNumber evidence="4">3.1.1.1</ecNumber>
    </submittedName>
</protein>
<keyword evidence="4" id="KW-0378">Hydrolase</keyword>
<name>A0A2U3KGY9_9FIRM</name>
<dbReference type="InterPro" id="IPR036736">
    <property type="entry name" value="ACP-like_sf"/>
</dbReference>
<dbReference type="InterPro" id="IPR029058">
    <property type="entry name" value="AB_hydrolase_fold"/>
</dbReference>
<organism evidence="4 5">
    <name type="scientific">Candidatus Desulfosporosinus infrequens</name>
    <dbReference type="NCBI Taxonomy" id="2043169"/>
    <lineage>
        <taxon>Bacteria</taxon>
        <taxon>Bacillati</taxon>
        <taxon>Bacillota</taxon>
        <taxon>Clostridia</taxon>
        <taxon>Eubacteriales</taxon>
        <taxon>Desulfitobacteriaceae</taxon>
        <taxon>Desulfosporosinus</taxon>
    </lineage>
</organism>
<dbReference type="Proteomes" id="UP000238916">
    <property type="component" value="Unassembled WGS sequence"/>
</dbReference>
<dbReference type="PANTHER" id="PTHR43775:SF37">
    <property type="entry name" value="SI:DKEY-61P9.11"/>
    <property type="match status" value="1"/>
</dbReference>
<dbReference type="GO" id="GO:0004312">
    <property type="term" value="F:fatty acid synthase activity"/>
    <property type="evidence" value="ECO:0007669"/>
    <property type="project" value="TreeGrafter"/>
</dbReference>
<dbReference type="Pfam" id="PF00561">
    <property type="entry name" value="Abhydrolase_1"/>
    <property type="match status" value="1"/>
</dbReference>
<gene>
    <name evidence="4" type="ORF">SBF1_20008</name>
</gene>
<keyword evidence="1" id="KW-0596">Phosphopantetheine</keyword>
<dbReference type="SUPFAM" id="SSF51735">
    <property type="entry name" value="NAD(P)-binding Rossmann-fold domains"/>
    <property type="match status" value="1"/>
</dbReference>
<dbReference type="InterPro" id="IPR036291">
    <property type="entry name" value="NAD(P)-bd_dom_sf"/>
</dbReference>
<feature type="domain" description="Carrier" evidence="3">
    <location>
        <begin position="338"/>
        <end position="411"/>
    </location>
</feature>
<dbReference type="EMBL" id="OMOF01000112">
    <property type="protein sequence ID" value="SPF38918.1"/>
    <property type="molecule type" value="Genomic_DNA"/>
</dbReference>
<dbReference type="GO" id="GO:0006633">
    <property type="term" value="P:fatty acid biosynthetic process"/>
    <property type="evidence" value="ECO:0007669"/>
    <property type="project" value="TreeGrafter"/>
</dbReference>
<proteinExistence type="predicted"/>
<dbReference type="InterPro" id="IPR013968">
    <property type="entry name" value="PKS_KR"/>
</dbReference>
<dbReference type="SUPFAM" id="SSF47336">
    <property type="entry name" value="ACP-like"/>
    <property type="match status" value="1"/>
</dbReference>
<dbReference type="GO" id="GO:0005737">
    <property type="term" value="C:cytoplasm"/>
    <property type="evidence" value="ECO:0007669"/>
    <property type="project" value="TreeGrafter"/>
</dbReference>
<dbReference type="InterPro" id="IPR000073">
    <property type="entry name" value="AB_hydrolase_1"/>
</dbReference>
<accession>A0A2U3KGY9</accession>
<dbReference type="Gene3D" id="3.40.50.720">
    <property type="entry name" value="NAD(P)-binding Rossmann-like Domain"/>
    <property type="match status" value="1"/>
</dbReference>
<dbReference type="EC" id="3.1.1.1" evidence="4"/>
<dbReference type="InterPro" id="IPR050091">
    <property type="entry name" value="PKS_NRPS_Biosynth_Enz"/>
</dbReference>
<sequence>MDLLKFGSRLTAATVCEVVEPIFREPYNKNGETITYRQEERYERVIQPIRLGSANKTIYRENGVYLIVGGAGGIGLELSRYLAKNVHARLILIGRSELDNDKKDTFKQIEALGGVVLYLQADVTDTESMVKAIKAAKARFGEINGVFHSAIVSMDKTIRNMDEETLRASLGPKVVGSTVLYSVLQNEYLDFMAFFSSTSAIVGMPGQSNYVSGLNYKDAFAKYIGKKQSYPIKIINWGFWDIGAGASDEYGRRMASQGIFAISSDEGMEAIERILGNREDQVIVLKADKGVLEKLGVSSKEEIDNALDVVFRDNRRDFSIKREDRRAKSGVAGDNAEELISDYLKSIIAEILKLDKLKIDHQTSLEEYGVDSLVGLELHANFEKSFGELPPALLLENTTVDALTNYFQKNHQNQLDMILDKTKDKVDTVDLFDNNPHQKQDINQTFHIAEPNTKQEKNNFDFPIDLNSFLVETDSKAKIEVLLEGSGPPLLLIPGFAVTTSLMVYQIRDWSSNYRVIAINLPGHGRSEGIEDLTLVGISAMIMNLIDKLGIDQPIHVVGGSFGGMIAQHIAKEYPERVASLSLLSSFSISKFESVAQLFSFAEAARKDFEIVRTNAKSKDIKDNLDYYLNVFLNSQATNQWVMVKYLDYMKLGISTLELLPEIKAPTLVVVGAVDTVVDPEQSRVIHSKILHSQYVEIPDGGHFMNLTHHQTVNELVSDFLKNVRVGK</sequence>
<dbReference type="Pfam" id="PF00550">
    <property type="entry name" value="PP-binding"/>
    <property type="match status" value="1"/>
</dbReference>
<dbReference type="SMART" id="SM00823">
    <property type="entry name" value="PKS_PP"/>
    <property type="match status" value="1"/>
</dbReference>